<protein>
    <recommendedName>
        <fullName evidence="3">Peptidase M56 domain-containing protein</fullName>
    </recommendedName>
</protein>
<keyword evidence="2" id="KW-0812">Transmembrane</keyword>
<dbReference type="OrthoDB" id="15218at2"/>
<feature type="region of interest" description="Disordered" evidence="1">
    <location>
        <begin position="340"/>
        <end position="373"/>
    </location>
</feature>
<organism evidence="4 5">
    <name type="scientific">Arachidicoccus soli</name>
    <dbReference type="NCBI Taxonomy" id="2341117"/>
    <lineage>
        <taxon>Bacteria</taxon>
        <taxon>Pseudomonadati</taxon>
        <taxon>Bacteroidota</taxon>
        <taxon>Chitinophagia</taxon>
        <taxon>Chitinophagales</taxon>
        <taxon>Chitinophagaceae</taxon>
        <taxon>Arachidicoccus</taxon>
    </lineage>
</organism>
<proteinExistence type="predicted"/>
<evidence type="ECO:0000313" key="5">
    <source>
        <dbReference type="Proteomes" id="UP000266118"/>
    </source>
</evidence>
<dbReference type="KEGG" id="ark:D6B99_00255"/>
<sequence>MQMLHFFSSPYSEALGWSLLQSCWQAAVVCIYLKLLLSLLPNAMAKLKYFFAYSAMIFICFWFCFTFRHQLLLASEQNEWLRTNLNTTVGEILPLGSTNALSRTTIIIDKNIPIFVSLYILGIIMLTIRLILAYVSTRNLRKGSLSSLDNRWIDSLQQLKAKLHINKSVKIFISANVDSPMMMGFLKPVILFPVSIITNLTTYQIEAILLHELAHIRRQDYLFNLLQSIIETLLFFNPFVWWISKKIRDERENCCDEIVLQHTGNPHDYATALMLLERSRMEHLELAMTAVNRKPVLFNRIKKIMEMKTKPINLKQKLTALLIALMAACSIAWLAPKQGKVSKKNQKSSSEKSLTYQRNNINDNRLPAAPKPIPASLSLHPLPPLPPVKPKQVPMIDSIPLPPINNNINVRIDTSISDQTAKKMQAYFNSSTWEKQQKNIEEQAKEIQKYFSSNNWKKQQENIQKAAQKMKQYFESKDWETQQKKIQENSKEIEKYFNSNAWEKQQKQITEAANKSAEYFKSAKWKAQQKAIEEKSKAIQDYFNSAVWKKQQEEINHLTDSLKSSYFKGQDRRNQKKEIQNALSHTRNYIDNDEWETMKKSFEKMGQAFSESFKNN</sequence>
<feature type="transmembrane region" description="Helical" evidence="2">
    <location>
        <begin position="15"/>
        <end position="37"/>
    </location>
</feature>
<keyword evidence="5" id="KW-1185">Reference proteome</keyword>
<keyword evidence="2" id="KW-0472">Membrane</keyword>
<feature type="compositionally biased region" description="Polar residues" evidence="1">
    <location>
        <begin position="354"/>
        <end position="363"/>
    </location>
</feature>
<feature type="transmembrane region" description="Helical" evidence="2">
    <location>
        <begin position="318"/>
        <end position="335"/>
    </location>
</feature>
<evidence type="ECO:0000313" key="4">
    <source>
        <dbReference type="EMBL" id="AYD46185.1"/>
    </source>
</evidence>
<name>A0A386HKD6_9BACT</name>
<evidence type="ECO:0000256" key="1">
    <source>
        <dbReference type="SAM" id="MobiDB-lite"/>
    </source>
</evidence>
<keyword evidence="2" id="KW-1133">Transmembrane helix</keyword>
<dbReference type="Gene3D" id="3.30.2010.10">
    <property type="entry name" value="Metalloproteases ('zincins'), catalytic domain"/>
    <property type="match status" value="1"/>
</dbReference>
<dbReference type="Proteomes" id="UP000266118">
    <property type="component" value="Chromosome"/>
</dbReference>
<dbReference type="PANTHER" id="PTHR34978">
    <property type="entry name" value="POSSIBLE SENSOR-TRANSDUCER PROTEIN BLAR"/>
    <property type="match status" value="1"/>
</dbReference>
<feature type="transmembrane region" description="Helical" evidence="2">
    <location>
        <begin position="221"/>
        <end position="243"/>
    </location>
</feature>
<evidence type="ECO:0000259" key="3">
    <source>
        <dbReference type="Pfam" id="PF05569"/>
    </source>
</evidence>
<dbReference type="CDD" id="cd07341">
    <property type="entry name" value="M56_BlaR1_MecR1_like"/>
    <property type="match status" value="1"/>
</dbReference>
<reference evidence="4 5" key="1">
    <citation type="submission" date="2018-09" db="EMBL/GenBank/DDBJ databases">
        <title>Arachidicoccus sp. nov., a bacterium isolated from soil.</title>
        <authorList>
            <person name="Weon H.-Y."/>
            <person name="Kwon S.-W."/>
            <person name="Lee S.A."/>
        </authorList>
    </citation>
    <scope>NUCLEOTIDE SEQUENCE [LARGE SCALE GENOMIC DNA]</scope>
    <source>
        <strain evidence="4 5">KIS59-12</strain>
    </source>
</reference>
<feature type="transmembrane region" description="Helical" evidence="2">
    <location>
        <begin position="112"/>
        <end position="135"/>
    </location>
</feature>
<feature type="domain" description="Peptidase M56" evidence="3">
    <location>
        <begin position="110"/>
        <end position="301"/>
    </location>
</feature>
<dbReference type="PANTHER" id="PTHR34978:SF3">
    <property type="entry name" value="SLR0241 PROTEIN"/>
    <property type="match status" value="1"/>
</dbReference>
<dbReference type="Pfam" id="PF05569">
    <property type="entry name" value="Peptidase_M56"/>
    <property type="match status" value="1"/>
</dbReference>
<dbReference type="AlphaFoldDB" id="A0A386HKD6"/>
<feature type="transmembrane region" description="Helical" evidence="2">
    <location>
        <begin position="189"/>
        <end position="209"/>
    </location>
</feature>
<accession>A0A386HKD6</accession>
<dbReference type="EMBL" id="CP032489">
    <property type="protein sequence ID" value="AYD46185.1"/>
    <property type="molecule type" value="Genomic_DNA"/>
</dbReference>
<feature type="transmembrane region" description="Helical" evidence="2">
    <location>
        <begin position="49"/>
        <end position="68"/>
    </location>
</feature>
<dbReference type="InterPro" id="IPR008756">
    <property type="entry name" value="Peptidase_M56"/>
</dbReference>
<evidence type="ECO:0000256" key="2">
    <source>
        <dbReference type="SAM" id="Phobius"/>
    </source>
</evidence>
<dbReference type="InterPro" id="IPR052173">
    <property type="entry name" value="Beta-lactam_resp_regulator"/>
</dbReference>
<gene>
    <name evidence="4" type="ORF">D6B99_00255</name>
</gene>